<feature type="region of interest" description="Disordered" evidence="1">
    <location>
        <begin position="66"/>
        <end position="88"/>
    </location>
</feature>
<feature type="non-terminal residue" evidence="2">
    <location>
        <position position="175"/>
    </location>
</feature>
<organism evidence="2">
    <name type="scientific">Graphocephala atropunctata</name>
    <dbReference type="NCBI Taxonomy" id="36148"/>
    <lineage>
        <taxon>Eukaryota</taxon>
        <taxon>Metazoa</taxon>
        <taxon>Ecdysozoa</taxon>
        <taxon>Arthropoda</taxon>
        <taxon>Hexapoda</taxon>
        <taxon>Insecta</taxon>
        <taxon>Pterygota</taxon>
        <taxon>Neoptera</taxon>
        <taxon>Paraneoptera</taxon>
        <taxon>Hemiptera</taxon>
        <taxon>Auchenorrhyncha</taxon>
        <taxon>Membracoidea</taxon>
        <taxon>Cicadellidae</taxon>
        <taxon>Cicadellinae</taxon>
        <taxon>Cicadellini</taxon>
        <taxon>Graphocephala</taxon>
    </lineage>
</organism>
<reference evidence="2" key="1">
    <citation type="submission" date="2015-11" db="EMBL/GenBank/DDBJ databases">
        <title>De novo transcriptome assembly of four potential Pierce s Disease insect vectors from Arizona vineyards.</title>
        <authorList>
            <person name="Tassone E.E."/>
        </authorList>
    </citation>
    <scope>NUCLEOTIDE SEQUENCE</scope>
</reference>
<dbReference type="EMBL" id="GEBQ01029601">
    <property type="protein sequence ID" value="JAT10376.1"/>
    <property type="molecule type" value="Transcribed_RNA"/>
</dbReference>
<evidence type="ECO:0000313" key="2">
    <source>
        <dbReference type="EMBL" id="JAT10376.1"/>
    </source>
</evidence>
<dbReference type="AlphaFoldDB" id="A0A1B6KG17"/>
<name>A0A1B6KG17_9HEMI</name>
<evidence type="ECO:0000256" key="1">
    <source>
        <dbReference type="SAM" id="MobiDB-lite"/>
    </source>
</evidence>
<feature type="non-terminal residue" evidence="2">
    <location>
        <position position="1"/>
    </location>
</feature>
<protein>
    <submittedName>
        <fullName evidence="2">Uncharacterized protein</fullName>
    </submittedName>
</protein>
<accession>A0A1B6KG17</accession>
<proteinExistence type="predicted"/>
<gene>
    <name evidence="2" type="ORF">g.30179</name>
</gene>
<sequence>NIPANHERNAVEEMKAAEASGRFHYRPPGVALEDHLLTGAGDEPFSAQTPTNLILLADMVPPAQHSAGVPAQSVPAPIPLNVTSQEDDDLDLDLDNMNLDDIDTSFDSWYEPPIPELRPEGEAVLTTDAQSNVPEKTGLTQIPELAEPTQDEIELDLDNMNFDEIDATDLNFDAE</sequence>